<comment type="caution">
    <text evidence="2">The sequence shown here is derived from an EMBL/GenBank/DDBJ whole genome shotgun (WGS) entry which is preliminary data.</text>
</comment>
<dbReference type="PROSITE" id="PS51257">
    <property type="entry name" value="PROKAR_LIPOPROTEIN"/>
    <property type="match status" value="1"/>
</dbReference>
<dbReference type="SUPFAM" id="SSF53850">
    <property type="entry name" value="Periplasmic binding protein-like II"/>
    <property type="match status" value="1"/>
</dbReference>
<dbReference type="AlphaFoldDB" id="A0A1J7BCY4"/>
<evidence type="ECO:0000256" key="1">
    <source>
        <dbReference type="SAM" id="SignalP"/>
    </source>
</evidence>
<dbReference type="PANTHER" id="PTHR43649">
    <property type="entry name" value="ARABINOSE-BINDING PROTEIN-RELATED"/>
    <property type="match status" value="1"/>
</dbReference>
<proteinExistence type="predicted"/>
<dbReference type="PROSITE" id="PS51318">
    <property type="entry name" value="TAT"/>
    <property type="match status" value="1"/>
</dbReference>
<dbReference type="InterPro" id="IPR006311">
    <property type="entry name" value="TAT_signal"/>
</dbReference>
<reference evidence="2 3" key="1">
    <citation type="submission" date="2016-10" db="EMBL/GenBank/DDBJ databases">
        <title>Genome sequence of Streptomyces gilvigriseus MUSC 26.</title>
        <authorList>
            <person name="Lee L.-H."/>
            <person name="Ser H.-L."/>
        </authorList>
    </citation>
    <scope>NUCLEOTIDE SEQUENCE [LARGE SCALE GENOMIC DNA]</scope>
    <source>
        <strain evidence="2 3">MUSC 26</strain>
    </source>
</reference>
<protein>
    <recommendedName>
        <fullName evidence="4">Sugar ABC transporter substrate-binding protein</fullName>
    </recommendedName>
</protein>
<keyword evidence="1" id="KW-0732">Signal</keyword>
<evidence type="ECO:0000313" key="2">
    <source>
        <dbReference type="EMBL" id="OIV36567.1"/>
    </source>
</evidence>
<evidence type="ECO:0008006" key="4">
    <source>
        <dbReference type="Google" id="ProtNLM"/>
    </source>
</evidence>
<dbReference type="EMBL" id="MLCF01000085">
    <property type="protein sequence ID" value="OIV36567.1"/>
    <property type="molecule type" value="Genomic_DNA"/>
</dbReference>
<feature type="signal peptide" evidence="1">
    <location>
        <begin position="1"/>
        <end position="26"/>
    </location>
</feature>
<sequence>MQNRRTFLRGSAAVAAAAGAAPLLSACGSGTGGGGAKDAANRTFRAPARTAAPRVAGAEPGNAPGVPTVMTAYPDQPFRSVANKPGKGGDVGIFQLVWGAPPSGKGNLWLEQLNQRLGVTLKQTLVPSDSFGDKTQTTVAAGSLPDLFYINNDVSMAPAVLRSVAQGAFTELSEFLGGDAVKEFPNLARLETYTWKNSSVQNGIYGVPRGTPLINKIRYYRSDWLKAAGMSEPRTLDELFAMLTGFTRASLPNHKGGSPYAMVDWCDDVFQSVFGVPNKWRESGGKLTHYIETDAFEACLAFQRKLWKAGAYHPNTPTLSVTQQGDLFNQGRVGLYGNGIMSVVSPQGSIDQLVKAFPKAGMAPLIPPGHSGGNPQIQQEPGFFGMFGIPSSVSRNGRNKARVKELLGILDYMAAPFGSEEYLFMEYGIEGKNYTMKGGQITPNATPPANVTMINYLDQPENATAYFPGEVERAREVQKVIEKATPISIANPTTGLYSGLAISKMPSLDQMATDAKIGMITGREPMSKLKELRANWKSQGGEQVRAEYERALAKTK</sequence>
<accession>A0A1J7BCY4</accession>
<dbReference type="RefSeq" id="WP_175548773.1">
    <property type="nucleotide sequence ID" value="NZ_MLCF01000085.1"/>
</dbReference>
<feature type="chain" id="PRO_5038749559" description="Sugar ABC transporter substrate-binding protein" evidence="1">
    <location>
        <begin position="27"/>
        <end position="556"/>
    </location>
</feature>
<dbReference type="STRING" id="1428644.BIV57_15535"/>
<dbReference type="Proteomes" id="UP000243342">
    <property type="component" value="Unassembled WGS sequence"/>
</dbReference>
<dbReference type="Pfam" id="PF01547">
    <property type="entry name" value="SBP_bac_1"/>
    <property type="match status" value="1"/>
</dbReference>
<gene>
    <name evidence="2" type="ORF">BIV57_15535</name>
</gene>
<keyword evidence="3" id="KW-1185">Reference proteome</keyword>
<dbReference type="InterPro" id="IPR006059">
    <property type="entry name" value="SBP"/>
</dbReference>
<evidence type="ECO:0000313" key="3">
    <source>
        <dbReference type="Proteomes" id="UP000243342"/>
    </source>
</evidence>
<dbReference type="InterPro" id="IPR050490">
    <property type="entry name" value="Bact_solute-bd_prot1"/>
</dbReference>
<dbReference type="PANTHER" id="PTHR43649:SF12">
    <property type="entry name" value="DIACETYLCHITOBIOSE BINDING PROTEIN DASA"/>
    <property type="match status" value="1"/>
</dbReference>
<dbReference type="Gene3D" id="3.40.190.10">
    <property type="entry name" value="Periplasmic binding protein-like II"/>
    <property type="match status" value="2"/>
</dbReference>
<name>A0A1J7BCY4_9ACTN</name>
<organism evidence="2 3">
    <name type="scientific">Mangrovactinospora gilvigrisea</name>
    <dbReference type="NCBI Taxonomy" id="1428644"/>
    <lineage>
        <taxon>Bacteria</taxon>
        <taxon>Bacillati</taxon>
        <taxon>Actinomycetota</taxon>
        <taxon>Actinomycetes</taxon>
        <taxon>Kitasatosporales</taxon>
        <taxon>Streptomycetaceae</taxon>
        <taxon>Mangrovactinospora</taxon>
    </lineage>
</organism>